<protein>
    <submittedName>
        <fullName evidence="1">VOC family protein</fullName>
    </submittedName>
</protein>
<reference evidence="1 2" key="1">
    <citation type="journal article" date="2019" name="Int. J. Syst. Evol. Microbiol.">
        <title>The Global Catalogue of Microorganisms (GCM) 10K type strain sequencing project: providing services to taxonomists for standard genome sequencing and annotation.</title>
        <authorList>
            <consortium name="The Broad Institute Genomics Platform"/>
            <consortium name="The Broad Institute Genome Sequencing Center for Infectious Disease"/>
            <person name="Wu L."/>
            <person name="Ma J."/>
        </authorList>
    </citation>
    <scope>NUCLEOTIDE SEQUENCE [LARGE SCALE GENOMIC DNA]</scope>
    <source>
        <strain evidence="1 2">JCM 15974</strain>
    </source>
</reference>
<dbReference type="EMBL" id="BAAAGE010000002">
    <property type="protein sequence ID" value="GAA0720579.1"/>
    <property type="molecule type" value="Genomic_DNA"/>
</dbReference>
<proteinExistence type="predicted"/>
<keyword evidence="2" id="KW-1185">Reference proteome</keyword>
<accession>A0ABN1ISP4</accession>
<gene>
    <name evidence="1" type="ORF">GCM10009430_20890</name>
</gene>
<dbReference type="SUPFAM" id="SSF54593">
    <property type="entry name" value="Glyoxalase/Bleomycin resistance protein/Dihydroxybiphenyl dioxygenase"/>
    <property type="match status" value="1"/>
</dbReference>
<organism evidence="1 2">
    <name type="scientific">Aquimarina litoralis</name>
    <dbReference type="NCBI Taxonomy" id="584605"/>
    <lineage>
        <taxon>Bacteria</taxon>
        <taxon>Pseudomonadati</taxon>
        <taxon>Bacteroidota</taxon>
        <taxon>Flavobacteriia</taxon>
        <taxon>Flavobacteriales</taxon>
        <taxon>Flavobacteriaceae</taxon>
        <taxon>Aquimarina</taxon>
    </lineage>
</organism>
<sequence>MSLDVKSIRTFIGAKDYKVSREFYLDWGFKEIKIPQNMSYFFMDDFGFYLQDYYVKSWLNNSMIFLEVKQLESSLNHIKKLDLQNKYKDVKITEITYNDWGNVFFLHDPSGVLWQIGEFNT</sequence>
<evidence type="ECO:0000313" key="2">
    <source>
        <dbReference type="Proteomes" id="UP001501758"/>
    </source>
</evidence>
<dbReference type="RefSeq" id="WP_343912261.1">
    <property type="nucleotide sequence ID" value="NZ_BAAAGE010000002.1"/>
</dbReference>
<name>A0ABN1ISP4_9FLAO</name>
<dbReference type="Proteomes" id="UP001501758">
    <property type="component" value="Unassembled WGS sequence"/>
</dbReference>
<comment type="caution">
    <text evidence="1">The sequence shown here is derived from an EMBL/GenBank/DDBJ whole genome shotgun (WGS) entry which is preliminary data.</text>
</comment>
<dbReference type="Gene3D" id="3.10.180.10">
    <property type="entry name" value="2,3-Dihydroxybiphenyl 1,2-Dioxygenase, domain 1"/>
    <property type="match status" value="1"/>
</dbReference>
<evidence type="ECO:0000313" key="1">
    <source>
        <dbReference type="EMBL" id="GAA0720579.1"/>
    </source>
</evidence>
<dbReference type="InterPro" id="IPR029068">
    <property type="entry name" value="Glyas_Bleomycin-R_OHBP_Dase"/>
</dbReference>